<feature type="region of interest" description="Disordered" evidence="1">
    <location>
        <begin position="96"/>
        <end position="145"/>
    </location>
</feature>
<name>A0A075JJG1_9MICO</name>
<sequence length="145" mass="14938">MARPSVGPVTARTRAREAVAALAAERAQRDARIAACAEEWFKADDTITAAQRQLADAQDAQARAVGDLAAENVSVDDTAVLLGLDARDVRALRKRAKELTPASESTADDAAGDDSTGGAGVRAAADEDDAAHAEIGRDADTSPTP</sequence>
<dbReference type="HOGENOM" id="CLU_1783715_0_0_11"/>
<dbReference type="GeneID" id="41842232"/>
<evidence type="ECO:0000313" key="2">
    <source>
        <dbReference type="EMBL" id="AIF41873.1"/>
    </source>
</evidence>
<gene>
    <name evidence="2" type="ORF">HX89_14270</name>
    <name evidence="3" type="ORF">HX89_14630</name>
</gene>
<dbReference type="AlphaFoldDB" id="A0A075JJG1"/>
<proteinExistence type="predicted"/>
<keyword evidence="4" id="KW-1185">Reference proteome</keyword>
<keyword evidence="3" id="KW-0614">Plasmid</keyword>
<dbReference type="Proteomes" id="UP000027986">
    <property type="component" value="Plasmid unnamed"/>
</dbReference>
<dbReference type="EMBL" id="CP008890">
    <property type="protein sequence ID" value="AIF41873.1"/>
    <property type="molecule type" value="Genomic_DNA"/>
</dbReference>
<reference evidence="3 4" key="1">
    <citation type="submission" date="2014-07" db="EMBL/GenBank/DDBJ databases">
        <title>Genome Sequencing of Dermacoccus nishinomiyaensis.</title>
        <authorList>
            <person name="Hong K.W."/>
            <person name="Chan K.G."/>
        </authorList>
    </citation>
    <scope>NUCLEOTIDE SEQUENCE [LARGE SCALE GENOMIC DNA]</scope>
    <source>
        <strain evidence="3 4">M25</strain>
        <plasmid evidence="4">Plasmid unnamed</plasmid>
        <plasmid evidence="3">unnamed</plasmid>
    </source>
</reference>
<evidence type="ECO:0000256" key="1">
    <source>
        <dbReference type="SAM" id="MobiDB-lite"/>
    </source>
</evidence>
<geneLocation type="plasmid" evidence="3 4">
    <name>unnamed</name>
</geneLocation>
<evidence type="ECO:0000313" key="4">
    <source>
        <dbReference type="Proteomes" id="UP000027986"/>
    </source>
</evidence>
<dbReference type="KEGG" id="dni:HX89_14270"/>
<evidence type="ECO:0000313" key="3">
    <source>
        <dbReference type="EMBL" id="AIF41925.1"/>
    </source>
</evidence>
<feature type="compositionally biased region" description="Basic and acidic residues" evidence="1">
    <location>
        <begin position="130"/>
        <end position="145"/>
    </location>
</feature>
<dbReference type="RefSeq" id="WP_041229500.1">
    <property type="nucleotide sequence ID" value="NZ_CP008890.1"/>
</dbReference>
<organism evidence="3 4">
    <name type="scientific">Dermacoccus nishinomiyaensis</name>
    <dbReference type="NCBI Taxonomy" id="1274"/>
    <lineage>
        <taxon>Bacteria</taxon>
        <taxon>Bacillati</taxon>
        <taxon>Actinomycetota</taxon>
        <taxon>Actinomycetes</taxon>
        <taxon>Micrococcales</taxon>
        <taxon>Dermacoccaceae</taxon>
        <taxon>Dermacoccus</taxon>
    </lineage>
</organism>
<dbReference type="EMBL" id="CP008890">
    <property type="protein sequence ID" value="AIF41925.1"/>
    <property type="molecule type" value="Genomic_DNA"/>
</dbReference>
<accession>A0A075JJG1</accession>
<protein>
    <submittedName>
        <fullName evidence="3">Uncharacterized protein</fullName>
    </submittedName>
</protein>
<dbReference type="KEGG" id="dni:HX89_14630"/>